<dbReference type="AlphaFoldDB" id="A0A5N5FM17"/>
<gene>
    <name evidence="3" type="ORF">D8674_039750</name>
</gene>
<dbReference type="OrthoDB" id="1925835at2759"/>
<feature type="region of interest" description="Disordered" evidence="1">
    <location>
        <begin position="51"/>
        <end position="115"/>
    </location>
</feature>
<evidence type="ECO:0000313" key="3">
    <source>
        <dbReference type="EMBL" id="KAB2603927.1"/>
    </source>
</evidence>
<feature type="signal peptide" evidence="2">
    <location>
        <begin position="1"/>
        <end position="25"/>
    </location>
</feature>
<dbReference type="PANTHER" id="PTHR33318:SF4">
    <property type="entry name" value="OS04G0511700 PROTEIN"/>
    <property type="match status" value="1"/>
</dbReference>
<evidence type="ECO:0000256" key="2">
    <source>
        <dbReference type="SAM" id="SignalP"/>
    </source>
</evidence>
<proteinExistence type="predicted"/>
<feature type="compositionally biased region" description="Basic and acidic residues" evidence="1">
    <location>
        <begin position="99"/>
        <end position="112"/>
    </location>
</feature>
<dbReference type="Proteomes" id="UP000327157">
    <property type="component" value="Unassembled WGS sequence"/>
</dbReference>
<evidence type="ECO:0000256" key="1">
    <source>
        <dbReference type="SAM" id="MobiDB-lite"/>
    </source>
</evidence>
<comment type="caution">
    <text evidence="3">The sequence shown here is derived from an EMBL/GenBank/DDBJ whole genome shotgun (WGS) entry which is preliminary data.</text>
</comment>
<feature type="compositionally biased region" description="Polar residues" evidence="1">
    <location>
        <begin position="88"/>
        <end position="97"/>
    </location>
</feature>
<sequence length="252" mass="28461">MMKTKRWTMMRTVILMVKMRMITMTMMGKLEYEDEIVESNRGVSTRQVMTEDFDSSMPMKPAGSQSQRDTTDETSEREFTQDQEPRISFSSEPSLNFKSKADQDKKHSKNSDQEMAVDASLSNWLFSSENTPVNKASTTALDTFTPENSTSHGSNSVRSHEDRPILGALTVEELRQFSASSSPRKSPSRSPDEMAIMGTVGTYWNHMAPPPAAKSSGASSYKGIPNTTSKYREDKRVNWHSTPFETRGWKEL</sequence>
<feature type="compositionally biased region" description="Polar residues" evidence="1">
    <location>
        <begin position="139"/>
        <end position="157"/>
    </location>
</feature>
<keyword evidence="4" id="KW-1185">Reference proteome</keyword>
<evidence type="ECO:0000313" key="4">
    <source>
        <dbReference type="Proteomes" id="UP000327157"/>
    </source>
</evidence>
<feature type="chain" id="PRO_5024289018" evidence="2">
    <location>
        <begin position="26"/>
        <end position="252"/>
    </location>
</feature>
<feature type="compositionally biased region" description="Basic and acidic residues" evidence="1">
    <location>
        <begin position="69"/>
        <end position="85"/>
    </location>
</feature>
<keyword evidence="2" id="KW-0732">Signal</keyword>
<dbReference type="PANTHER" id="PTHR33318">
    <property type="entry name" value="ASPARTYL/GLUTAMYL-TRNA(ASN/GLN) AMIDOTRANSFERASE SUBUNIT"/>
    <property type="match status" value="1"/>
</dbReference>
<dbReference type="GO" id="GO:0007142">
    <property type="term" value="P:male meiosis II"/>
    <property type="evidence" value="ECO:0007669"/>
    <property type="project" value="InterPro"/>
</dbReference>
<protein>
    <submittedName>
        <fullName evidence="3">Uncharacterized protein</fullName>
    </submittedName>
</protein>
<accession>A0A5N5FM17</accession>
<reference evidence="3 4" key="2">
    <citation type="submission" date="2019-11" db="EMBL/GenBank/DDBJ databases">
        <title>A de novo genome assembly of a pear dwarfing rootstock.</title>
        <authorList>
            <person name="Wang F."/>
            <person name="Wang J."/>
            <person name="Li S."/>
            <person name="Zhang Y."/>
            <person name="Fang M."/>
            <person name="Ma L."/>
            <person name="Zhao Y."/>
            <person name="Jiang S."/>
        </authorList>
    </citation>
    <scope>NUCLEOTIDE SEQUENCE [LARGE SCALE GENOMIC DNA]</scope>
    <source>
        <strain evidence="3">S2</strain>
        <tissue evidence="3">Leaf</tissue>
    </source>
</reference>
<organism evidence="3 4">
    <name type="scientific">Pyrus ussuriensis x Pyrus communis</name>
    <dbReference type="NCBI Taxonomy" id="2448454"/>
    <lineage>
        <taxon>Eukaryota</taxon>
        <taxon>Viridiplantae</taxon>
        <taxon>Streptophyta</taxon>
        <taxon>Embryophyta</taxon>
        <taxon>Tracheophyta</taxon>
        <taxon>Spermatophyta</taxon>
        <taxon>Magnoliopsida</taxon>
        <taxon>eudicotyledons</taxon>
        <taxon>Gunneridae</taxon>
        <taxon>Pentapetalae</taxon>
        <taxon>rosids</taxon>
        <taxon>fabids</taxon>
        <taxon>Rosales</taxon>
        <taxon>Rosaceae</taxon>
        <taxon>Amygdaloideae</taxon>
        <taxon>Maleae</taxon>
        <taxon>Pyrus</taxon>
    </lineage>
</organism>
<feature type="region of interest" description="Disordered" evidence="1">
    <location>
        <begin position="207"/>
        <end position="252"/>
    </location>
</feature>
<dbReference type="EMBL" id="SMOL01000663">
    <property type="protein sequence ID" value="KAB2603927.1"/>
    <property type="molecule type" value="Genomic_DNA"/>
</dbReference>
<dbReference type="InterPro" id="IPR039300">
    <property type="entry name" value="JASON"/>
</dbReference>
<feature type="region of interest" description="Disordered" evidence="1">
    <location>
        <begin position="139"/>
        <end position="162"/>
    </location>
</feature>
<reference evidence="3 4" key="1">
    <citation type="submission" date="2019-09" db="EMBL/GenBank/DDBJ databases">
        <authorList>
            <person name="Ou C."/>
        </authorList>
    </citation>
    <scope>NUCLEOTIDE SEQUENCE [LARGE SCALE GENOMIC DNA]</scope>
    <source>
        <strain evidence="3">S2</strain>
        <tissue evidence="3">Leaf</tissue>
    </source>
</reference>
<name>A0A5N5FM17_9ROSA</name>